<comment type="caution">
    <text evidence="2">The sequence shown here is derived from an EMBL/GenBank/DDBJ whole genome shotgun (WGS) entry which is preliminary data.</text>
</comment>
<reference evidence="2 3" key="1">
    <citation type="submission" date="2020-08" db="EMBL/GenBank/DDBJ databases">
        <title>Sequencing the genomes of 1000 actinobacteria strains.</title>
        <authorList>
            <person name="Klenk H.-P."/>
        </authorList>
    </citation>
    <scope>NUCLEOTIDE SEQUENCE [LARGE SCALE GENOMIC DNA]</scope>
    <source>
        <strain evidence="2 3">DSM 43768</strain>
    </source>
</reference>
<evidence type="ECO:0000313" key="3">
    <source>
        <dbReference type="Proteomes" id="UP000565579"/>
    </source>
</evidence>
<proteinExistence type="predicted"/>
<name>A0A7X0NPK2_9ACTN</name>
<accession>A0A7X0NPK2</accession>
<gene>
    <name evidence="2" type="ORF">HD593_002017</name>
</gene>
<evidence type="ECO:0000313" key="2">
    <source>
        <dbReference type="EMBL" id="MBB6547222.1"/>
    </source>
</evidence>
<dbReference type="Proteomes" id="UP000565579">
    <property type="component" value="Unassembled WGS sequence"/>
</dbReference>
<evidence type="ECO:0000256" key="1">
    <source>
        <dbReference type="SAM" id="MobiDB-lite"/>
    </source>
</evidence>
<dbReference type="AlphaFoldDB" id="A0A7X0NPK2"/>
<dbReference type="EMBL" id="JACHMI010000001">
    <property type="protein sequence ID" value="MBB6547222.1"/>
    <property type="molecule type" value="Genomic_DNA"/>
</dbReference>
<sequence>MFVSYGNEQMEFMMGVERLRELGDEGVALFGGADRSLKELFKLVNGRQCRDGISVPVGARFPAPEKIADGETGQPGRRLRGPPGSQQRECVRIVVGQGRHRKGEAVEDPAHRQNVETAGGQLRQDAGLNQ</sequence>
<keyword evidence="3" id="KW-1185">Reference proteome</keyword>
<feature type="compositionally biased region" description="Basic and acidic residues" evidence="1">
    <location>
        <begin position="103"/>
        <end position="114"/>
    </location>
</feature>
<protein>
    <submittedName>
        <fullName evidence="2">Uncharacterized protein</fullName>
    </submittedName>
</protein>
<organism evidence="2 3">
    <name type="scientific">Nonomuraea rubra</name>
    <dbReference type="NCBI Taxonomy" id="46180"/>
    <lineage>
        <taxon>Bacteria</taxon>
        <taxon>Bacillati</taxon>
        <taxon>Actinomycetota</taxon>
        <taxon>Actinomycetes</taxon>
        <taxon>Streptosporangiales</taxon>
        <taxon>Streptosporangiaceae</taxon>
        <taxon>Nonomuraea</taxon>
    </lineage>
</organism>
<feature type="region of interest" description="Disordered" evidence="1">
    <location>
        <begin position="58"/>
        <end position="130"/>
    </location>
</feature>